<accession>F0XIG0</accession>
<sequence>MRAWRVRRFSGSQRRRIEPRDWEKYLLVTRGISDEIRESIGLLNSKVGYVYLVDRHCRIRWAGSGGSQPDECQSLVRGIRWLLAEAKNEDQLLQQQRQKPVPSESQGQLARCAAA</sequence>
<dbReference type="STRING" id="655863.F0XIG0"/>
<dbReference type="eggNOG" id="KOG4614">
    <property type="taxonomic scope" value="Eukaryota"/>
</dbReference>
<keyword evidence="3" id="KW-1185">Reference proteome</keyword>
<dbReference type="EMBL" id="GL629771">
    <property type="protein sequence ID" value="EFX02451.1"/>
    <property type="molecule type" value="Genomic_DNA"/>
</dbReference>
<dbReference type="PANTHER" id="PTHR28106:SF1">
    <property type="entry name" value="MITOCHONDRIAL ATPASE COMPLEX SUBUNIT ATP10"/>
    <property type="match status" value="1"/>
</dbReference>
<evidence type="ECO:0000313" key="2">
    <source>
        <dbReference type="EMBL" id="EFX02451.1"/>
    </source>
</evidence>
<evidence type="ECO:0000313" key="3">
    <source>
        <dbReference type="Proteomes" id="UP000007796"/>
    </source>
</evidence>
<organism evidence="3">
    <name type="scientific">Grosmannia clavigera (strain kw1407 / UAMH 11150)</name>
    <name type="common">Blue stain fungus</name>
    <name type="synonym">Graphiocladiella clavigera</name>
    <dbReference type="NCBI Taxonomy" id="655863"/>
    <lineage>
        <taxon>Eukaryota</taxon>
        <taxon>Fungi</taxon>
        <taxon>Dikarya</taxon>
        <taxon>Ascomycota</taxon>
        <taxon>Pezizomycotina</taxon>
        <taxon>Sordariomycetes</taxon>
        <taxon>Sordariomycetidae</taxon>
        <taxon>Ophiostomatales</taxon>
        <taxon>Ophiostomataceae</taxon>
        <taxon>Leptographium</taxon>
    </lineage>
</organism>
<proteinExistence type="predicted"/>
<dbReference type="OrthoDB" id="17089at2759"/>
<feature type="compositionally biased region" description="Polar residues" evidence="1">
    <location>
        <begin position="93"/>
        <end position="108"/>
    </location>
</feature>
<dbReference type="HOGENOM" id="CLU_2109310_0_0_1"/>
<dbReference type="InterPro" id="IPR007849">
    <property type="entry name" value="ATP10"/>
</dbReference>
<dbReference type="GeneID" id="25979176"/>
<evidence type="ECO:0000256" key="1">
    <source>
        <dbReference type="SAM" id="MobiDB-lite"/>
    </source>
</evidence>
<dbReference type="GO" id="GO:0005743">
    <property type="term" value="C:mitochondrial inner membrane"/>
    <property type="evidence" value="ECO:0007669"/>
    <property type="project" value="TreeGrafter"/>
</dbReference>
<dbReference type="GO" id="GO:0033615">
    <property type="term" value="P:mitochondrial proton-transporting ATP synthase complex assembly"/>
    <property type="evidence" value="ECO:0007669"/>
    <property type="project" value="TreeGrafter"/>
</dbReference>
<dbReference type="Pfam" id="PF05176">
    <property type="entry name" value="ATP-synt_10"/>
    <property type="match status" value="1"/>
</dbReference>
<dbReference type="AlphaFoldDB" id="F0XIG0"/>
<feature type="region of interest" description="Disordered" evidence="1">
    <location>
        <begin position="93"/>
        <end position="115"/>
    </location>
</feature>
<dbReference type="Proteomes" id="UP000007796">
    <property type="component" value="Unassembled WGS sequence"/>
</dbReference>
<reference evidence="2 3" key="1">
    <citation type="journal article" date="2011" name="Proc. Natl. Acad. Sci. U.S.A.">
        <title>Genome and transcriptome analyses of the mountain pine beetle-fungal symbiont Grosmannia clavigera, a lodgepole pine pathogen.</title>
        <authorList>
            <person name="DiGuistini S."/>
            <person name="Wang Y."/>
            <person name="Liao N.Y."/>
            <person name="Taylor G."/>
            <person name="Tanguay P."/>
            <person name="Feau N."/>
            <person name="Henrissat B."/>
            <person name="Chan S.K."/>
            <person name="Hesse-Orce U."/>
            <person name="Alamouti S.M."/>
            <person name="Tsui C.K.M."/>
            <person name="Docking R.T."/>
            <person name="Levasseur A."/>
            <person name="Haridas S."/>
            <person name="Robertson G."/>
            <person name="Birol I."/>
            <person name="Holt R.A."/>
            <person name="Marra M.A."/>
            <person name="Hamelin R.C."/>
            <person name="Hirst M."/>
            <person name="Jones S.J.M."/>
            <person name="Bohlmann J."/>
            <person name="Breuil C."/>
        </authorList>
    </citation>
    <scope>NUCLEOTIDE SEQUENCE [LARGE SCALE GENOMIC DNA]</scope>
    <source>
        <strain evidence="3">kw1407 / UAMH 11150</strain>
    </source>
</reference>
<dbReference type="PANTHER" id="PTHR28106">
    <property type="entry name" value="MITOCHONDRIAL ATPASE COMPLEX SUBUNIT ATP10"/>
    <property type="match status" value="1"/>
</dbReference>
<gene>
    <name evidence="2" type="ORF">CMQ_5812</name>
</gene>
<name>F0XIG0_GROCL</name>
<dbReference type="RefSeq" id="XP_014171933.1">
    <property type="nucleotide sequence ID" value="XM_014316458.1"/>
</dbReference>
<protein>
    <submittedName>
        <fullName evidence="2">F1f0 ATP synthase assembly protein</fullName>
    </submittedName>
</protein>
<dbReference type="InParanoid" id="F0XIG0"/>